<dbReference type="InterPro" id="IPR013529">
    <property type="entry name" value="Glyco_hydro_42_N"/>
</dbReference>
<evidence type="ECO:0000313" key="14">
    <source>
        <dbReference type="EMBL" id="CUP92930.1"/>
    </source>
</evidence>
<accession>A0A174SCJ5</accession>
<feature type="binding site" evidence="10">
    <location>
        <position position="114"/>
    </location>
    <ligand>
        <name>substrate</name>
    </ligand>
</feature>
<keyword evidence="5 8" id="KW-0378">Hydrolase</keyword>
<evidence type="ECO:0000313" key="15">
    <source>
        <dbReference type="Proteomes" id="UP000095712"/>
    </source>
</evidence>
<dbReference type="InterPro" id="IPR013780">
    <property type="entry name" value="Glyco_hydro_b"/>
</dbReference>
<dbReference type="CDD" id="cd03143">
    <property type="entry name" value="A4_beta-galactosidase_middle_domain"/>
    <property type="match status" value="1"/>
</dbReference>
<evidence type="ECO:0000256" key="6">
    <source>
        <dbReference type="ARBA" id="ARBA00022833"/>
    </source>
</evidence>
<dbReference type="SUPFAM" id="SSF51445">
    <property type="entry name" value="(Trans)glycosidases"/>
    <property type="match status" value="1"/>
</dbReference>
<evidence type="ECO:0000259" key="12">
    <source>
        <dbReference type="Pfam" id="PF08532"/>
    </source>
</evidence>
<dbReference type="Pfam" id="PF02449">
    <property type="entry name" value="Glyco_hydro_42"/>
    <property type="match status" value="1"/>
</dbReference>
<feature type="domain" description="Beta-galactosidase trimerisation" evidence="12">
    <location>
        <begin position="410"/>
        <end position="611"/>
    </location>
</feature>
<dbReference type="SUPFAM" id="SSF52317">
    <property type="entry name" value="Class I glutamine amidotransferase-like"/>
    <property type="match status" value="1"/>
</dbReference>
<dbReference type="AlphaFoldDB" id="A0A174SCJ5"/>
<evidence type="ECO:0000256" key="1">
    <source>
        <dbReference type="ARBA" id="ARBA00001412"/>
    </source>
</evidence>
<dbReference type="EC" id="3.2.1.23" evidence="3 8"/>
<evidence type="ECO:0000256" key="5">
    <source>
        <dbReference type="ARBA" id="ARBA00022801"/>
    </source>
</evidence>
<dbReference type="Gene3D" id="3.40.50.880">
    <property type="match status" value="1"/>
</dbReference>
<gene>
    <name evidence="14" type="primary">bgaB</name>
    <name evidence="14" type="ORF">ERS852523_03308</name>
</gene>
<dbReference type="InterPro" id="IPR017853">
    <property type="entry name" value="GH"/>
</dbReference>
<keyword evidence="6" id="KW-0862">Zinc</keyword>
<dbReference type="GO" id="GO:0009341">
    <property type="term" value="C:beta-galactosidase complex"/>
    <property type="evidence" value="ECO:0007669"/>
    <property type="project" value="InterPro"/>
</dbReference>
<feature type="active site" description="Nucleophile" evidence="9">
    <location>
        <position position="318"/>
    </location>
</feature>
<dbReference type="InterPro" id="IPR003476">
    <property type="entry name" value="Glyco_hydro_42"/>
</dbReference>
<keyword evidence="4" id="KW-0479">Metal-binding</keyword>
<dbReference type="InterPro" id="IPR013739">
    <property type="entry name" value="Beta_galactosidase_C"/>
</dbReference>
<evidence type="ECO:0000256" key="9">
    <source>
        <dbReference type="PIRSR" id="PIRSR001084-1"/>
    </source>
</evidence>
<sequence length="685" mass="79392">MNAKQNYKWNELTMGTCYYPEHWDKKLWADDLDRMKKAGISVIRIAEFAWSKVEPEEGVFTYDFFDEFLDLCSEKQMKVIFGTPTATPPAWLTEKYPEVLNARKDGVLLRHGGRRHYNYNSPVYQRLCARVVEREAAHYAKHPAIVGWQIDNEINCEVDEFYSEADSVAFREFLRKQYGTLEKLNEAWGTTFWNQTYTAWDQIYVLRPVLTRGINPHQHLDYIRFISESARHFCKMQAEIIKKYVKPGDYITTNGKFWNLDNHKMEKESLDVYCYDSYPDFAFGLDRDPLHSDDLNDRKWSHNLAEIRSICPHFGIMEQQSGGNGWTTRMEAPSPRPGQLTLWAMQSVAHGADYISFFRWRTCTFGTEIYWHGILDYDNRENRKYREVQDFYKKLKAIDGVCNSEYKAAFAIVKDYDNEWDTSVDVWHNRVAGASEQGIFKAAQLTHTPYDIVYLQEDSELTDLTKYPVLFYAHPVLISEERVKLLKEYIEQGGTLVIGCRSGYKDMNGKCVMLPQPGLLAELTGTDVRDFTFTSPAEDEVFAEFSDKKIPMPVFNDIITPLEGTKTLAIYGNSYYEGNPALTCHAVGKGQVLHLGATFNKENTEALFDYLKIKEPFKEYIEAPETAEVIMREKDGEKYIFVLNYQAEKIEYTLQKPMIALYDKTEATGRCTLPAFGTAVYKVIE</sequence>
<name>A0A174SCJ5_9FIRM</name>
<dbReference type="Gene3D" id="3.20.20.80">
    <property type="entry name" value="Glycosidases"/>
    <property type="match status" value="1"/>
</dbReference>
<organism evidence="14 15">
    <name type="scientific">Blautia wexlerae</name>
    <dbReference type="NCBI Taxonomy" id="418240"/>
    <lineage>
        <taxon>Bacteria</taxon>
        <taxon>Bacillati</taxon>
        <taxon>Bacillota</taxon>
        <taxon>Clostridia</taxon>
        <taxon>Lachnospirales</taxon>
        <taxon>Lachnospiraceae</taxon>
        <taxon>Blautia</taxon>
    </lineage>
</organism>
<comment type="similarity">
    <text evidence="2 8">Belongs to the glycosyl hydrolase 42 family.</text>
</comment>
<reference evidence="14 15" key="1">
    <citation type="submission" date="2015-09" db="EMBL/GenBank/DDBJ databases">
        <authorList>
            <consortium name="Pathogen Informatics"/>
        </authorList>
    </citation>
    <scope>NUCLEOTIDE SEQUENCE [LARGE SCALE GENOMIC DNA]</scope>
    <source>
        <strain evidence="14 15">2789STDY5834911</strain>
    </source>
</reference>
<dbReference type="Pfam" id="PF08533">
    <property type="entry name" value="Glyco_hydro_42C"/>
    <property type="match status" value="1"/>
</dbReference>
<feature type="domain" description="Glycoside hydrolase family 42 N-terminal" evidence="11">
    <location>
        <begin position="17"/>
        <end position="397"/>
    </location>
</feature>
<dbReference type="GO" id="GO:0006012">
    <property type="term" value="P:galactose metabolic process"/>
    <property type="evidence" value="ECO:0007669"/>
    <property type="project" value="InterPro"/>
</dbReference>
<feature type="binding site" evidence="10">
    <location>
        <position position="152"/>
    </location>
    <ligand>
        <name>substrate</name>
    </ligand>
</feature>
<evidence type="ECO:0000256" key="4">
    <source>
        <dbReference type="ARBA" id="ARBA00022723"/>
    </source>
</evidence>
<dbReference type="GO" id="GO:0046872">
    <property type="term" value="F:metal ion binding"/>
    <property type="evidence" value="ECO:0007669"/>
    <property type="project" value="UniProtKB-KW"/>
</dbReference>
<feature type="active site" description="Proton donor" evidence="9">
    <location>
        <position position="153"/>
    </location>
</feature>
<evidence type="ECO:0000259" key="13">
    <source>
        <dbReference type="Pfam" id="PF08533"/>
    </source>
</evidence>
<evidence type="ECO:0000256" key="2">
    <source>
        <dbReference type="ARBA" id="ARBA00005940"/>
    </source>
</evidence>
<dbReference type="InterPro" id="IPR029062">
    <property type="entry name" value="Class_I_gatase-like"/>
</dbReference>
<dbReference type="RefSeq" id="WP_055152981.1">
    <property type="nucleotide sequence ID" value="NZ_CZAW01000045.1"/>
</dbReference>
<dbReference type="Gene3D" id="2.60.40.1180">
    <property type="entry name" value="Golgi alpha-mannosidase II"/>
    <property type="match status" value="1"/>
</dbReference>
<proteinExistence type="inferred from homology"/>
<comment type="catalytic activity">
    <reaction evidence="1 8">
        <text>Hydrolysis of terminal non-reducing beta-D-galactose residues in beta-D-galactosides.</text>
        <dbReference type="EC" id="3.2.1.23"/>
    </reaction>
</comment>
<feature type="domain" description="Beta-galactosidase C-terminal" evidence="13">
    <location>
        <begin position="628"/>
        <end position="681"/>
    </location>
</feature>
<dbReference type="PIRSF" id="PIRSF001084">
    <property type="entry name" value="B-galactosidase"/>
    <property type="match status" value="1"/>
</dbReference>
<evidence type="ECO:0000256" key="3">
    <source>
        <dbReference type="ARBA" id="ARBA00012756"/>
    </source>
</evidence>
<dbReference type="Pfam" id="PF08532">
    <property type="entry name" value="Glyco_hydro_42M"/>
    <property type="match status" value="1"/>
</dbReference>
<dbReference type="PANTHER" id="PTHR36447">
    <property type="entry name" value="BETA-GALACTOSIDASE GANA"/>
    <property type="match status" value="1"/>
</dbReference>
<dbReference type="InterPro" id="IPR013738">
    <property type="entry name" value="Beta_galactosidase_Trimer"/>
</dbReference>
<evidence type="ECO:0000256" key="7">
    <source>
        <dbReference type="ARBA" id="ARBA00023295"/>
    </source>
</evidence>
<dbReference type="Proteomes" id="UP000095712">
    <property type="component" value="Unassembled WGS sequence"/>
</dbReference>
<dbReference type="EMBL" id="CZAW01000045">
    <property type="protein sequence ID" value="CUP92930.1"/>
    <property type="molecule type" value="Genomic_DNA"/>
</dbReference>
<keyword evidence="7 8" id="KW-0326">Glycosidase</keyword>
<feature type="binding site" evidence="10">
    <location>
        <position position="326"/>
    </location>
    <ligand>
        <name>substrate</name>
    </ligand>
</feature>
<evidence type="ECO:0000256" key="8">
    <source>
        <dbReference type="PIRNR" id="PIRNR001084"/>
    </source>
</evidence>
<dbReference type="PANTHER" id="PTHR36447:SF2">
    <property type="entry name" value="BETA-GALACTOSIDASE YESZ"/>
    <property type="match status" value="1"/>
</dbReference>
<protein>
    <recommendedName>
        <fullName evidence="3 8">Beta-galactosidase</fullName>
        <shortName evidence="8">Beta-gal</shortName>
        <ecNumber evidence="3 8">3.2.1.23</ecNumber>
    </recommendedName>
</protein>
<evidence type="ECO:0000259" key="11">
    <source>
        <dbReference type="Pfam" id="PF02449"/>
    </source>
</evidence>
<dbReference type="GO" id="GO:0004565">
    <property type="term" value="F:beta-galactosidase activity"/>
    <property type="evidence" value="ECO:0007669"/>
    <property type="project" value="UniProtKB-EC"/>
</dbReference>
<evidence type="ECO:0000256" key="10">
    <source>
        <dbReference type="PIRSR" id="PIRSR001084-2"/>
    </source>
</evidence>